<evidence type="ECO:0000313" key="2">
    <source>
        <dbReference type="EMBL" id="MDC8831748.1"/>
    </source>
</evidence>
<keyword evidence="1" id="KW-0812">Transmembrane</keyword>
<comment type="caution">
    <text evidence="2">The sequence shown here is derived from an EMBL/GenBank/DDBJ whole genome shotgun (WGS) entry which is preliminary data.</text>
</comment>
<feature type="transmembrane region" description="Helical" evidence="1">
    <location>
        <begin position="356"/>
        <end position="375"/>
    </location>
</feature>
<feature type="transmembrane region" description="Helical" evidence="1">
    <location>
        <begin position="311"/>
        <end position="336"/>
    </location>
</feature>
<evidence type="ECO:0000313" key="3">
    <source>
        <dbReference type="Proteomes" id="UP001218788"/>
    </source>
</evidence>
<dbReference type="EMBL" id="JAQQXP010000001">
    <property type="protein sequence ID" value="MDC8831748.1"/>
    <property type="molecule type" value="Genomic_DNA"/>
</dbReference>
<keyword evidence="3" id="KW-1185">Reference proteome</keyword>
<organism evidence="2 3">
    <name type="scientific">Alteromonas gilva</name>
    <dbReference type="NCBI Taxonomy" id="2987522"/>
    <lineage>
        <taxon>Bacteria</taxon>
        <taxon>Pseudomonadati</taxon>
        <taxon>Pseudomonadota</taxon>
        <taxon>Gammaproteobacteria</taxon>
        <taxon>Alteromonadales</taxon>
        <taxon>Alteromonadaceae</taxon>
        <taxon>Alteromonas/Salinimonas group</taxon>
        <taxon>Alteromonas</taxon>
    </lineage>
</organism>
<feature type="transmembrane region" description="Helical" evidence="1">
    <location>
        <begin position="264"/>
        <end position="283"/>
    </location>
</feature>
<feature type="transmembrane region" description="Helical" evidence="1">
    <location>
        <begin position="238"/>
        <end position="258"/>
    </location>
</feature>
<dbReference type="Pfam" id="PF19632">
    <property type="entry name" value="DUF6136"/>
    <property type="match status" value="1"/>
</dbReference>
<dbReference type="Proteomes" id="UP001218788">
    <property type="component" value="Unassembled WGS sequence"/>
</dbReference>
<feature type="transmembrane region" description="Helical" evidence="1">
    <location>
        <begin position="25"/>
        <end position="48"/>
    </location>
</feature>
<keyword evidence="1" id="KW-1133">Transmembrane helix</keyword>
<dbReference type="RefSeq" id="WP_273641231.1">
    <property type="nucleotide sequence ID" value="NZ_JAQQXP010000001.1"/>
</dbReference>
<gene>
    <name evidence="2" type="ORF">OIK42_13360</name>
</gene>
<feature type="transmembrane region" description="Helical" evidence="1">
    <location>
        <begin position="109"/>
        <end position="133"/>
    </location>
</feature>
<dbReference type="InterPro" id="IPR045614">
    <property type="entry name" value="DUF6136"/>
</dbReference>
<reference evidence="2 3" key="1">
    <citation type="submission" date="2022-10" db="EMBL/GenBank/DDBJ databases">
        <title>Alteromonas sp. chi3 Genome sequencing.</title>
        <authorList>
            <person name="Park S."/>
        </authorList>
    </citation>
    <scope>NUCLEOTIDE SEQUENCE [LARGE SCALE GENOMIC DNA]</scope>
    <source>
        <strain evidence="3">chi3</strain>
    </source>
</reference>
<name>A0ABT5L4G5_9ALTE</name>
<sequence length="376" mass="41838">MRYWQFRLKVYQQTLKDWLNSLRQASAALVALFPMALPALLLLPLLALGVLADNSSSSELYYYTLWGYLLLSFGWVSMQKEAINATRYALYDRALPAGSATRRFTHAGLLLYAANVFILGPLVVLLSMFYSHFHELLSVPLAESFAQLMPITGVLVLTGYYIVIATGSRRPWLSLGLLPLALAPLAGQLSEGLCLLGYAVAICAERLIPLPPVKVSGLPVGLWRFFLQRDLHYLKPTLLRVVVVLLLLILGNIFISNINQDSQGPAGAVMAVLLAVVIASKLLELRSLQARYHYYFHSLPLNRRQQILTMLFYAGGFAAPAFGIIAYIGVLWPVHWALLLLTYTVTQVGILTKPDYYLVFPLITAILTVIAYALFF</sequence>
<feature type="transmembrane region" description="Helical" evidence="1">
    <location>
        <begin position="60"/>
        <end position="78"/>
    </location>
</feature>
<keyword evidence="1" id="KW-0472">Membrane</keyword>
<evidence type="ECO:0000256" key="1">
    <source>
        <dbReference type="SAM" id="Phobius"/>
    </source>
</evidence>
<accession>A0ABT5L4G5</accession>
<feature type="transmembrane region" description="Helical" evidence="1">
    <location>
        <begin position="145"/>
        <end position="163"/>
    </location>
</feature>
<protein>
    <submittedName>
        <fullName evidence="2">DUF6136 family protein</fullName>
    </submittedName>
</protein>
<proteinExistence type="predicted"/>